<dbReference type="Pfam" id="PF02627">
    <property type="entry name" value="CMD"/>
    <property type="match status" value="1"/>
</dbReference>
<reference evidence="2" key="2">
    <citation type="submission" date="2020-09" db="EMBL/GenBank/DDBJ databases">
        <authorList>
            <person name="Sun Q."/>
            <person name="Zhou Y."/>
        </authorList>
    </citation>
    <scope>NUCLEOTIDE SEQUENCE</scope>
    <source>
        <strain evidence="2">CGMCC 1.12153</strain>
    </source>
</reference>
<comment type="caution">
    <text evidence="2">The sequence shown here is derived from an EMBL/GenBank/DDBJ whole genome shotgun (WGS) entry which is preliminary data.</text>
</comment>
<protein>
    <recommendedName>
        <fullName evidence="1">Carboxymuconolactone decarboxylase-like domain-containing protein</fullName>
    </recommendedName>
</protein>
<dbReference type="Gene3D" id="1.20.1290.10">
    <property type="entry name" value="AhpD-like"/>
    <property type="match status" value="1"/>
</dbReference>
<dbReference type="InterPro" id="IPR029032">
    <property type="entry name" value="AhpD-like"/>
</dbReference>
<evidence type="ECO:0000313" key="2">
    <source>
        <dbReference type="EMBL" id="GGF32462.1"/>
    </source>
</evidence>
<dbReference type="AlphaFoldDB" id="A0A917F0E2"/>
<name>A0A917F0E2_HALAA</name>
<organism evidence="2 3">
    <name type="scientific">Halobacillus andaensis</name>
    <dbReference type="NCBI Taxonomy" id="1176239"/>
    <lineage>
        <taxon>Bacteria</taxon>
        <taxon>Bacillati</taxon>
        <taxon>Bacillota</taxon>
        <taxon>Bacilli</taxon>
        <taxon>Bacillales</taxon>
        <taxon>Bacillaceae</taxon>
        <taxon>Halobacillus</taxon>
    </lineage>
</organism>
<proteinExistence type="predicted"/>
<keyword evidence="3" id="KW-1185">Reference proteome</keyword>
<dbReference type="PANTHER" id="PTHR33930:SF2">
    <property type="entry name" value="BLR3452 PROTEIN"/>
    <property type="match status" value="1"/>
</dbReference>
<dbReference type="PANTHER" id="PTHR33930">
    <property type="entry name" value="ALKYL HYDROPEROXIDE REDUCTASE AHPD"/>
    <property type="match status" value="1"/>
</dbReference>
<reference evidence="2" key="1">
    <citation type="journal article" date="2014" name="Int. J. Syst. Evol. Microbiol.">
        <title>Complete genome sequence of Corynebacterium casei LMG S-19264T (=DSM 44701T), isolated from a smear-ripened cheese.</title>
        <authorList>
            <consortium name="US DOE Joint Genome Institute (JGI-PGF)"/>
            <person name="Walter F."/>
            <person name="Albersmeier A."/>
            <person name="Kalinowski J."/>
            <person name="Ruckert C."/>
        </authorList>
    </citation>
    <scope>NUCLEOTIDE SEQUENCE</scope>
    <source>
        <strain evidence="2">CGMCC 1.12153</strain>
    </source>
</reference>
<dbReference type="SUPFAM" id="SSF69118">
    <property type="entry name" value="AhpD-like"/>
    <property type="match status" value="1"/>
</dbReference>
<feature type="domain" description="Carboxymuconolactone decarboxylase-like" evidence="1">
    <location>
        <begin position="53"/>
        <end position="136"/>
    </location>
</feature>
<dbReference type="NCBIfam" id="TIGR00778">
    <property type="entry name" value="ahpD_dom"/>
    <property type="match status" value="1"/>
</dbReference>
<accession>A0A917F0E2</accession>
<evidence type="ECO:0000259" key="1">
    <source>
        <dbReference type="Pfam" id="PF02627"/>
    </source>
</evidence>
<dbReference type="InterPro" id="IPR004675">
    <property type="entry name" value="AhpD_core"/>
</dbReference>
<dbReference type="InterPro" id="IPR003779">
    <property type="entry name" value="CMD-like"/>
</dbReference>
<sequence length="144" mass="16106">MYEIRNAVDTNRITDFFILEGDEWKMENQEMNLAEAYLQEYKHGMGVFSEKMPHIAHAFSEFSDTCFREGELSKKEKQLIALSISVVAQDEYCIVYHTKGCIDQGASEQEVMEACGVAAAFGGGAALSQAVTLVQESMTDLNHH</sequence>
<gene>
    <name evidence="2" type="ORF">GCM10010954_34560</name>
</gene>
<evidence type="ECO:0000313" key="3">
    <source>
        <dbReference type="Proteomes" id="UP000660110"/>
    </source>
</evidence>
<dbReference type="GO" id="GO:0051920">
    <property type="term" value="F:peroxiredoxin activity"/>
    <property type="evidence" value="ECO:0007669"/>
    <property type="project" value="InterPro"/>
</dbReference>
<dbReference type="Proteomes" id="UP000660110">
    <property type="component" value="Unassembled WGS sequence"/>
</dbReference>
<dbReference type="EMBL" id="BMEL01000004">
    <property type="protein sequence ID" value="GGF32462.1"/>
    <property type="molecule type" value="Genomic_DNA"/>
</dbReference>